<evidence type="ECO:0000256" key="6">
    <source>
        <dbReference type="ARBA" id="ARBA00023186"/>
    </source>
</evidence>
<dbReference type="PANTHER" id="PTHR38035:SF1">
    <property type="entry name" value="ANCILLARY SECYEG TRANSLOCON SUBUNIT"/>
    <property type="match status" value="1"/>
</dbReference>
<keyword evidence="6" id="KW-0143">Chaperone</keyword>
<evidence type="ECO:0000256" key="2">
    <source>
        <dbReference type="ARBA" id="ARBA00022475"/>
    </source>
</evidence>
<sequence>MATHLDLEEQEQVERLKHFWRQYGNLITWTLIIVLGGFAAWNGWNYWQRDQGLKASALYDELERAAQAGDAAKVRQAFDDLRSRHARTAYAGQGGLVAAHALVAAGQADAARDALRWVADKATDPDYRVLARLRLAGLLLDEKAYDEALGLVSKDVPAPYEGLAADRRGDIHLAQGRTEQARQEYQKAYAALDPSLDYRRVVEAKLTALGAAPAAQAEGVR</sequence>
<evidence type="ECO:0000256" key="9">
    <source>
        <dbReference type="SAM" id="Phobius"/>
    </source>
</evidence>
<evidence type="ECO:0000256" key="8">
    <source>
        <dbReference type="ARBA" id="ARBA00024235"/>
    </source>
</evidence>
<dbReference type="OrthoDB" id="8521102at2"/>
<dbReference type="InterPro" id="IPR011990">
    <property type="entry name" value="TPR-like_helical_dom_sf"/>
</dbReference>
<protein>
    <recommendedName>
        <fullName evidence="8">Ancillary SecYEG translocon subunit</fullName>
    </recommendedName>
</protein>
<evidence type="ECO:0000259" key="10">
    <source>
        <dbReference type="Pfam" id="PF09976"/>
    </source>
</evidence>
<dbReference type="SUPFAM" id="SSF48452">
    <property type="entry name" value="TPR-like"/>
    <property type="match status" value="1"/>
</dbReference>
<comment type="subcellular location">
    <subcellularLocation>
        <location evidence="1">Cell membrane</location>
        <topology evidence="1">Single-pass type II membrane protein</topology>
    </subcellularLocation>
</comment>
<name>A0A2S5SY48_9BURK</name>
<evidence type="ECO:0000313" key="11">
    <source>
        <dbReference type="EMBL" id="PPE67656.1"/>
    </source>
</evidence>
<evidence type="ECO:0000313" key="12">
    <source>
        <dbReference type="Proteomes" id="UP000238605"/>
    </source>
</evidence>
<dbReference type="Proteomes" id="UP000238605">
    <property type="component" value="Unassembled WGS sequence"/>
</dbReference>
<dbReference type="PIRSF" id="PIRSF006170">
    <property type="entry name" value="YfgM"/>
    <property type="match status" value="1"/>
</dbReference>
<evidence type="ECO:0000256" key="1">
    <source>
        <dbReference type="ARBA" id="ARBA00004401"/>
    </source>
</evidence>
<evidence type="ECO:0000256" key="4">
    <source>
        <dbReference type="ARBA" id="ARBA00022989"/>
    </source>
</evidence>
<proteinExistence type="inferred from homology"/>
<reference evidence="11 12" key="1">
    <citation type="submission" date="2018-02" db="EMBL/GenBank/DDBJ databases">
        <title>Reclassifiation of [Polyangium] brachysporum DSM 7029 as Guopingzhaonella breviflexa gen. nov., sp. nov., a member of the family Comamonadaceae.</title>
        <authorList>
            <person name="Tang B."/>
        </authorList>
    </citation>
    <scope>NUCLEOTIDE SEQUENCE [LARGE SCALE GENOMIC DNA]</scope>
    <source>
        <strain evidence="11 12">BCRC 80649</strain>
    </source>
</reference>
<comment type="similarity">
    <text evidence="7">Belongs to the YfgM family.</text>
</comment>
<feature type="domain" description="Ancillary SecYEG translocon subunit/Cell division coordinator CpoB TPR" evidence="10">
    <location>
        <begin position="17"/>
        <end position="210"/>
    </location>
</feature>
<accession>A0A2S5SY48</accession>
<evidence type="ECO:0000256" key="5">
    <source>
        <dbReference type="ARBA" id="ARBA00023136"/>
    </source>
</evidence>
<dbReference type="EMBL" id="PSNX01000002">
    <property type="protein sequence ID" value="PPE67656.1"/>
    <property type="molecule type" value="Genomic_DNA"/>
</dbReference>
<dbReference type="Pfam" id="PF09976">
    <property type="entry name" value="TPR_21"/>
    <property type="match status" value="1"/>
</dbReference>
<dbReference type="PANTHER" id="PTHR38035">
    <property type="entry name" value="UPF0070 PROTEIN YFGM"/>
    <property type="match status" value="1"/>
</dbReference>
<dbReference type="AlphaFoldDB" id="A0A2S5SY48"/>
<dbReference type="RefSeq" id="WP_104300486.1">
    <property type="nucleotide sequence ID" value="NZ_PSNX01000002.1"/>
</dbReference>
<organism evidence="11 12">
    <name type="scientific">Caldimonas caldifontis</name>
    <dbReference type="NCBI Taxonomy" id="1452508"/>
    <lineage>
        <taxon>Bacteria</taxon>
        <taxon>Pseudomonadati</taxon>
        <taxon>Pseudomonadota</taxon>
        <taxon>Betaproteobacteria</taxon>
        <taxon>Burkholderiales</taxon>
        <taxon>Sphaerotilaceae</taxon>
        <taxon>Caldimonas</taxon>
    </lineage>
</organism>
<feature type="transmembrane region" description="Helical" evidence="9">
    <location>
        <begin position="26"/>
        <end position="44"/>
    </location>
</feature>
<gene>
    <name evidence="11" type="ORF">C1704_01965</name>
</gene>
<keyword evidence="3 9" id="KW-0812">Transmembrane</keyword>
<dbReference type="GO" id="GO:0005886">
    <property type="term" value="C:plasma membrane"/>
    <property type="evidence" value="ECO:0007669"/>
    <property type="project" value="UniProtKB-SubCell"/>
</dbReference>
<dbReference type="InterPro" id="IPR026039">
    <property type="entry name" value="YfgM"/>
</dbReference>
<dbReference type="GO" id="GO:0044877">
    <property type="term" value="F:protein-containing complex binding"/>
    <property type="evidence" value="ECO:0007669"/>
    <property type="project" value="InterPro"/>
</dbReference>
<keyword evidence="5 9" id="KW-0472">Membrane</keyword>
<dbReference type="InterPro" id="IPR018704">
    <property type="entry name" value="SecYEG/CpoB_TPR"/>
</dbReference>
<dbReference type="Gene3D" id="1.25.40.10">
    <property type="entry name" value="Tetratricopeptide repeat domain"/>
    <property type="match status" value="1"/>
</dbReference>
<evidence type="ECO:0000256" key="3">
    <source>
        <dbReference type="ARBA" id="ARBA00022692"/>
    </source>
</evidence>
<evidence type="ECO:0000256" key="7">
    <source>
        <dbReference type="ARBA" id="ARBA00024197"/>
    </source>
</evidence>
<keyword evidence="2" id="KW-1003">Cell membrane</keyword>
<keyword evidence="4 9" id="KW-1133">Transmembrane helix</keyword>
<comment type="caution">
    <text evidence="11">The sequence shown here is derived from an EMBL/GenBank/DDBJ whole genome shotgun (WGS) entry which is preliminary data.</text>
</comment>
<keyword evidence="12" id="KW-1185">Reference proteome</keyword>